<comment type="subunit">
    <text evidence="2">Homodimer.</text>
</comment>
<evidence type="ECO:0000256" key="5">
    <source>
        <dbReference type="ARBA" id="ARBA00023052"/>
    </source>
</evidence>
<evidence type="ECO:0000313" key="7">
    <source>
        <dbReference type="EMBL" id="GAI48610.1"/>
    </source>
</evidence>
<comment type="cofactor">
    <cofactor evidence="1">
        <name>Mg(2+)</name>
        <dbReference type="ChEBI" id="CHEBI:18420"/>
    </cofactor>
</comment>
<name>X1QC76_9ZZZZ</name>
<dbReference type="SUPFAM" id="SSF52518">
    <property type="entry name" value="Thiamin diphosphate-binding fold (THDP-binding)"/>
    <property type="match status" value="2"/>
</dbReference>
<dbReference type="SMART" id="SM00861">
    <property type="entry name" value="Transket_pyr"/>
    <property type="match status" value="1"/>
</dbReference>
<dbReference type="GO" id="GO:0008661">
    <property type="term" value="F:1-deoxy-D-xylulose-5-phosphate synthase activity"/>
    <property type="evidence" value="ECO:0007669"/>
    <property type="project" value="InterPro"/>
</dbReference>
<dbReference type="AlphaFoldDB" id="X1QC76"/>
<dbReference type="InterPro" id="IPR005477">
    <property type="entry name" value="Dxylulose-5-P_synthase"/>
</dbReference>
<dbReference type="GO" id="GO:0016114">
    <property type="term" value="P:terpenoid biosynthetic process"/>
    <property type="evidence" value="ECO:0007669"/>
    <property type="project" value="InterPro"/>
</dbReference>
<sequence length="233" mass="26230">MRFDRHYYQTKEEARRVISTLPLGSKLWQASQQVRSGLKGLVMPTMLWEELGFTYMGPVDGHNIRELEIALTQARDYYFKPTFVHVITTKGKGYLPAEGDAVYFHGVSPKSKNISTKVIPAYSEVFAQTVLRLARDNPRIVVITPAMPEGNCLSIVEAEFPQRVFDVGICEQHAVTFAAGLATQGFIPIVAIYSTFLQRALDQVIHDVCLQDLPVIFAIDFNIPDCQLIHLFP</sequence>
<keyword evidence="5" id="KW-0786">Thiamine pyrophosphate</keyword>
<keyword evidence="3" id="KW-0808">Transferase</keyword>
<feature type="non-terminal residue" evidence="7">
    <location>
        <position position="233"/>
    </location>
</feature>
<evidence type="ECO:0000256" key="4">
    <source>
        <dbReference type="ARBA" id="ARBA00022842"/>
    </source>
</evidence>
<dbReference type="Gene3D" id="3.40.50.970">
    <property type="match status" value="2"/>
</dbReference>
<evidence type="ECO:0000259" key="6">
    <source>
        <dbReference type="SMART" id="SM00861"/>
    </source>
</evidence>
<dbReference type="InterPro" id="IPR005475">
    <property type="entry name" value="Transketolase-like_Pyr-bd"/>
</dbReference>
<feature type="domain" description="Transketolase-like pyrimidine-binding" evidence="6">
    <location>
        <begin position="120"/>
        <end position="233"/>
    </location>
</feature>
<dbReference type="EMBL" id="BARV01035905">
    <property type="protein sequence ID" value="GAI48610.1"/>
    <property type="molecule type" value="Genomic_DNA"/>
</dbReference>
<keyword evidence="4" id="KW-0460">Magnesium</keyword>
<evidence type="ECO:0000256" key="3">
    <source>
        <dbReference type="ARBA" id="ARBA00022679"/>
    </source>
</evidence>
<dbReference type="PANTHER" id="PTHR43322:SF5">
    <property type="entry name" value="1-DEOXY-D-XYLULOSE-5-PHOSPHATE SYNTHASE, CHLOROPLASTIC"/>
    <property type="match status" value="1"/>
</dbReference>
<proteinExistence type="predicted"/>
<dbReference type="Pfam" id="PF02779">
    <property type="entry name" value="Transket_pyr"/>
    <property type="match status" value="1"/>
</dbReference>
<evidence type="ECO:0000256" key="2">
    <source>
        <dbReference type="ARBA" id="ARBA00011738"/>
    </source>
</evidence>
<dbReference type="GO" id="GO:0019288">
    <property type="term" value="P:isopentenyl diphosphate biosynthetic process, methylerythritol 4-phosphate pathway"/>
    <property type="evidence" value="ECO:0007669"/>
    <property type="project" value="TreeGrafter"/>
</dbReference>
<protein>
    <recommendedName>
        <fullName evidence="6">Transketolase-like pyrimidine-binding domain-containing protein</fullName>
    </recommendedName>
</protein>
<accession>X1QC76</accession>
<dbReference type="CDD" id="cd07033">
    <property type="entry name" value="TPP_PYR_DXS_TK_like"/>
    <property type="match status" value="1"/>
</dbReference>
<evidence type="ECO:0000256" key="1">
    <source>
        <dbReference type="ARBA" id="ARBA00001946"/>
    </source>
</evidence>
<dbReference type="Pfam" id="PF13292">
    <property type="entry name" value="DXP_synthase_N"/>
    <property type="match status" value="1"/>
</dbReference>
<dbReference type="InterPro" id="IPR029061">
    <property type="entry name" value="THDP-binding"/>
</dbReference>
<reference evidence="7" key="1">
    <citation type="journal article" date="2014" name="Front. Microbiol.">
        <title>High frequency of phylogenetically diverse reductive dehalogenase-homologous genes in deep subseafloor sedimentary metagenomes.</title>
        <authorList>
            <person name="Kawai M."/>
            <person name="Futagami T."/>
            <person name="Toyoda A."/>
            <person name="Takaki Y."/>
            <person name="Nishi S."/>
            <person name="Hori S."/>
            <person name="Arai W."/>
            <person name="Tsubouchi T."/>
            <person name="Morono Y."/>
            <person name="Uchiyama I."/>
            <person name="Ito T."/>
            <person name="Fujiyama A."/>
            <person name="Inagaki F."/>
            <person name="Takami H."/>
        </authorList>
    </citation>
    <scope>NUCLEOTIDE SEQUENCE</scope>
    <source>
        <strain evidence="7">Expedition CK06-06</strain>
    </source>
</reference>
<gene>
    <name evidence="7" type="ORF">S06H3_55917</name>
</gene>
<organism evidence="7">
    <name type="scientific">marine sediment metagenome</name>
    <dbReference type="NCBI Taxonomy" id="412755"/>
    <lineage>
        <taxon>unclassified sequences</taxon>
        <taxon>metagenomes</taxon>
        <taxon>ecological metagenomes</taxon>
    </lineage>
</organism>
<dbReference type="GO" id="GO:0005829">
    <property type="term" value="C:cytosol"/>
    <property type="evidence" value="ECO:0007669"/>
    <property type="project" value="TreeGrafter"/>
</dbReference>
<dbReference type="PANTHER" id="PTHR43322">
    <property type="entry name" value="1-D-DEOXYXYLULOSE 5-PHOSPHATE SYNTHASE-RELATED"/>
    <property type="match status" value="1"/>
</dbReference>
<comment type="caution">
    <text evidence="7">The sequence shown here is derived from an EMBL/GenBank/DDBJ whole genome shotgun (WGS) entry which is preliminary data.</text>
</comment>